<gene>
    <name evidence="1" type="ORF">FHS28_004634</name>
</gene>
<evidence type="ECO:0000313" key="2">
    <source>
        <dbReference type="Proteomes" id="UP000574369"/>
    </source>
</evidence>
<accession>A0ABR6GYL2</accession>
<evidence type="ECO:0000313" key="1">
    <source>
        <dbReference type="EMBL" id="MBB3197207.1"/>
    </source>
</evidence>
<dbReference type="RefSeq" id="WP_088454464.1">
    <property type="nucleotide sequence ID" value="NZ_JACHXO010000011.1"/>
</dbReference>
<sequence>MSRSYRSLTLPSPRYARAVQALSVTGLVAALIGLWPGAARAAESDTIGEVDTVFKLIGPDHKIVVDAYDDPGVPGVTCFVSRAKTGGVKGALGLAEDKSEASIACRAVGPISFPKPLPKKEEVFSERRSLVFKRLRVVRMVDPKRNTLVYLTYSDRVIEGSPQNSVTAVPVDRGTPIPLK</sequence>
<dbReference type="InterPro" id="IPR010292">
    <property type="entry name" value="Uncharacterised_CreA"/>
</dbReference>
<reference evidence="1 2" key="1">
    <citation type="submission" date="2020-08" db="EMBL/GenBank/DDBJ databases">
        <title>Genomic Encyclopedia of Type Strains, Phase III (KMG-III): the genomes of soil and plant-associated and newly described type strains.</title>
        <authorList>
            <person name="Whitman W."/>
        </authorList>
    </citation>
    <scope>NUCLEOTIDE SEQUENCE [LARGE SCALE GENOMIC DNA]</scope>
    <source>
        <strain evidence="1 2">CECT 7247</strain>
    </source>
</reference>
<name>A0ABR6GYL2_9BURK</name>
<protein>
    <submittedName>
        <fullName evidence="1">CreA protein</fullName>
    </submittedName>
</protein>
<organism evidence="1 2">
    <name type="scientific">Roseateles terrae</name>
    <dbReference type="NCBI Taxonomy" id="431060"/>
    <lineage>
        <taxon>Bacteria</taxon>
        <taxon>Pseudomonadati</taxon>
        <taxon>Pseudomonadota</taxon>
        <taxon>Betaproteobacteria</taxon>
        <taxon>Burkholderiales</taxon>
        <taxon>Sphaerotilaceae</taxon>
        <taxon>Roseateles</taxon>
    </lineage>
</organism>
<dbReference type="EMBL" id="JACHXO010000011">
    <property type="protein sequence ID" value="MBB3197207.1"/>
    <property type="molecule type" value="Genomic_DNA"/>
</dbReference>
<dbReference type="Proteomes" id="UP000574369">
    <property type="component" value="Unassembled WGS sequence"/>
</dbReference>
<keyword evidence="2" id="KW-1185">Reference proteome</keyword>
<comment type="caution">
    <text evidence="1">The sequence shown here is derived from an EMBL/GenBank/DDBJ whole genome shotgun (WGS) entry which is preliminary data.</text>
</comment>
<dbReference type="PANTHER" id="PTHR37952:SF2">
    <property type="entry name" value="PROTEIN CREA"/>
    <property type="match status" value="1"/>
</dbReference>
<proteinExistence type="predicted"/>
<dbReference type="PANTHER" id="PTHR37952">
    <property type="match status" value="1"/>
</dbReference>
<dbReference type="Pfam" id="PF05981">
    <property type="entry name" value="CreA"/>
    <property type="match status" value="1"/>
</dbReference>